<keyword evidence="1" id="KW-0804">Transcription</keyword>
<evidence type="ECO:0000259" key="2">
    <source>
        <dbReference type="Pfam" id="PF08512"/>
    </source>
</evidence>
<dbReference type="InterPro" id="IPR013719">
    <property type="entry name" value="RTT106/SPT16-like_middle_dom"/>
</dbReference>
<dbReference type="Gene3D" id="2.30.29.30">
    <property type="entry name" value="Pleckstrin-homology domain (PH domain)/Phosphotyrosine-binding domain (PTB)"/>
    <property type="match status" value="1"/>
</dbReference>
<dbReference type="EMBL" id="CM010717">
    <property type="protein sequence ID" value="RZC53629.1"/>
    <property type="molecule type" value="Genomic_DNA"/>
</dbReference>
<gene>
    <name evidence="3" type="ORF">C5167_012479</name>
</gene>
<proteinExistence type="inferred from homology"/>
<evidence type="ECO:0000313" key="4">
    <source>
        <dbReference type="Proteomes" id="UP000316621"/>
    </source>
</evidence>
<dbReference type="InterPro" id="IPR011993">
    <property type="entry name" value="PH-like_dom_sf"/>
</dbReference>
<dbReference type="Gramene" id="RZC53629">
    <property type="protein sequence ID" value="RZC53629"/>
    <property type="gene ID" value="C5167_012479"/>
</dbReference>
<dbReference type="PANTHER" id="PTHR13980">
    <property type="entry name" value="CDC68 RELATED"/>
    <property type="match status" value="1"/>
</dbReference>
<dbReference type="InterPro" id="IPR040258">
    <property type="entry name" value="Spt16"/>
</dbReference>
<dbReference type="Pfam" id="PF08512">
    <property type="entry name" value="Rttp106-like_middle"/>
    <property type="match status" value="1"/>
</dbReference>
<dbReference type="AlphaFoldDB" id="A0A4Y7J1J2"/>
<dbReference type="GO" id="GO:0006260">
    <property type="term" value="P:DNA replication"/>
    <property type="evidence" value="ECO:0007669"/>
    <property type="project" value="UniProtKB-KW"/>
</dbReference>
<evidence type="ECO:0000256" key="1">
    <source>
        <dbReference type="RuleBase" id="RU367052"/>
    </source>
</evidence>
<dbReference type="Proteomes" id="UP000316621">
    <property type="component" value="Chromosome 3"/>
</dbReference>
<protein>
    <recommendedName>
        <fullName evidence="1">FACT complex subunit</fullName>
    </recommendedName>
</protein>
<dbReference type="GO" id="GO:0035101">
    <property type="term" value="C:FACT complex"/>
    <property type="evidence" value="ECO:0007669"/>
    <property type="project" value="UniProtKB-UniRule"/>
</dbReference>
<keyword evidence="4" id="KW-1185">Reference proteome</keyword>
<keyword evidence="1" id="KW-0227">DNA damage</keyword>
<dbReference type="GO" id="GO:0006281">
    <property type="term" value="P:DNA repair"/>
    <property type="evidence" value="ECO:0007669"/>
    <property type="project" value="UniProtKB-UniRule"/>
</dbReference>
<comment type="subunit">
    <text evidence="1">Component of the FACT complex.</text>
</comment>
<comment type="function">
    <text evidence="1">Component of the FACT complex, a general chromatin factor that acts to reorganize nucleosomes. The FACT complex is involved in multiple processes that require DNA as a template such as mRNA elongation, DNA replication and DNA repair. During transcription elongation the FACT complex acts as a histone chaperone that both destabilizes and restores nucleosomal structure. It facilitates the passage of RNA polymerase II and transcription by promoting the dissociation of one histone H2A-H2B dimer from the nucleosome, then subsequently promotes the reestablishment of the nucleosome following the passage of RNA polymerase II.</text>
</comment>
<keyword evidence="1" id="KW-0539">Nucleus</keyword>
<keyword evidence="1" id="KW-0234">DNA repair</keyword>
<keyword evidence="1" id="KW-0158">Chromosome</keyword>
<keyword evidence="1" id="KW-0805">Transcription regulation</keyword>
<keyword evidence="1" id="KW-0235">DNA replication</keyword>
<dbReference type="GO" id="GO:0006368">
    <property type="term" value="P:transcription elongation by RNA polymerase II"/>
    <property type="evidence" value="ECO:0007669"/>
    <property type="project" value="TreeGrafter"/>
</dbReference>
<sequence>MGIINVFQEFIFRVDFYIWDSLMPIILPIDPLQARHEFDGYLPQKGLVDLALSPHCRIELLEAPFFVVSLREVEIVHLAVGLDHVDMTVVFKDFKRGVLDSKSIPITRLNGIRE</sequence>
<dbReference type="PANTHER" id="PTHR13980:SF18">
    <property type="entry name" value="FACT COMPLEX SUBUNIT SPT16"/>
    <property type="match status" value="1"/>
</dbReference>
<evidence type="ECO:0000313" key="3">
    <source>
        <dbReference type="EMBL" id="RZC53629.1"/>
    </source>
</evidence>
<dbReference type="STRING" id="3469.A0A4Y7J1J2"/>
<reference evidence="3 4" key="1">
    <citation type="journal article" date="2018" name="Science">
        <title>The opium poppy genome and morphinan production.</title>
        <authorList>
            <person name="Guo L."/>
            <person name="Winzer T."/>
            <person name="Yang X."/>
            <person name="Li Y."/>
            <person name="Ning Z."/>
            <person name="He Z."/>
            <person name="Teodor R."/>
            <person name="Lu Y."/>
            <person name="Bowser T.A."/>
            <person name="Graham I.A."/>
            <person name="Ye K."/>
        </authorList>
    </citation>
    <scope>NUCLEOTIDE SEQUENCE [LARGE SCALE GENOMIC DNA]</scope>
    <source>
        <strain evidence="4">cv. HN1</strain>
        <tissue evidence="3">Leaves</tissue>
    </source>
</reference>
<comment type="similarity">
    <text evidence="1">Belongs to the peptidase M24 family. SPT16 subfamily.</text>
</comment>
<comment type="subcellular location">
    <subcellularLocation>
        <location evidence="1">Nucleus</location>
    </subcellularLocation>
    <subcellularLocation>
        <location evidence="1">Chromosome</location>
    </subcellularLocation>
</comment>
<dbReference type="GO" id="GO:0031491">
    <property type="term" value="F:nucleosome binding"/>
    <property type="evidence" value="ECO:0007669"/>
    <property type="project" value="TreeGrafter"/>
</dbReference>
<organism evidence="3 4">
    <name type="scientific">Papaver somniferum</name>
    <name type="common">Opium poppy</name>
    <dbReference type="NCBI Taxonomy" id="3469"/>
    <lineage>
        <taxon>Eukaryota</taxon>
        <taxon>Viridiplantae</taxon>
        <taxon>Streptophyta</taxon>
        <taxon>Embryophyta</taxon>
        <taxon>Tracheophyta</taxon>
        <taxon>Spermatophyta</taxon>
        <taxon>Magnoliopsida</taxon>
        <taxon>Ranunculales</taxon>
        <taxon>Papaveraceae</taxon>
        <taxon>Papaveroideae</taxon>
        <taxon>Papaver</taxon>
    </lineage>
</organism>
<feature type="domain" description="Histone chaperone RTT106/FACT complex subunit SPT16-like middle" evidence="2">
    <location>
        <begin position="49"/>
        <end position="113"/>
    </location>
</feature>
<accession>A0A4Y7J1J2</accession>
<name>A0A4Y7J1J2_PAPSO</name>